<keyword evidence="3" id="KW-1185">Reference proteome</keyword>
<feature type="region of interest" description="Disordered" evidence="1">
    <location>
        <begin position="1"/>
        <end position="98"/>
    </location>
</feature>
<name>A0A2J6PSN8_9HELO</name>
<evidence type="ECO:0000256" key="1">
    <source>
        <dbReference type="SAM" id="MobiDB-lite"/>
    </source>
</evidence>
<feature type="compositionally biased region" description="Basic and acidic residues" evidence="1">
    <location>
        <begin position="25"/>
        <end position="41"/>
    </location>
</feature>
<sequence>MPPKKNKSNPGGKVTKCVFSGPGRRLGDGKEILKSNKREKTEDSDDDYNDYQEGRDVAKGKKRKVEDSDDDDDYHEGEARERHDLSHEAPKLYPKTQTRSGLRRGFYKYGEGRVLAESSLSYRNREQRFEPTPPQPYRCLMTVVNRAVQRCPAKMILCGDIDPFLE</sequence>
<dbReference type="Proteomes" id="UP000235672">
    <property type="component" value="Unassembled WGS sequence"/>
</dbReference>
<evidence type="ECO:0000313" key="2">
    <source>
        <dbReference type="EMBL" id="PMD17048.1"/>
    </source>
</evidence>
<reference evidence="2 3" key="1">
    <citation type="submission" date="2016-05" db="EMBL/GenBank/DDBJ databases">
        <title>A degradative enzymes factory behind the ericoid mycorrhizal symbiosis.</title>
        <authorList>
            <consortium name="DOE Joint Genome Institute"/>
            <person name="Martino E."/>
            <person name="Morin E."/>
            <person name="Grelet G."/>
            <person name="Kuo A."/>
            <person name="Kohler A."/>
            <person name="Daghino S."/>
            <person name="Barry K."/>
            <person name="Choi C."/>
            <person name="Cichocki N."/>
            <person name="Clum A."/>
            <person name="Copeland A."/>
            <person name="Hainaut M."/>
            <person name="Haridas S."/>
            <person name="Labutti K."/>
            <person name="Lindquist E."/>
            <person name="Lipzen A."/>
            <person name="Khouja H.-R."/>
            <person name="Murat C."/>
            <person name="Ohm R."/>
            <person name="Olson A."/>
            <person name="Spatafora J."/>
            <person name="Veneault-Fourrey C."/>
            <person name="Henrissat B."/>
            <person name="Grigoriev I."/>
            <person name="Martin F."/>
            <person name="Perotto S."/>
        </authorList>
    </citation>
    <scope>NUCLEOTIDE SEQUENCE [LARGE SCALE GENOMIC DNA]</scope>
    <source>
        <strain evidence="2 3">UAMH 7357</strain>
    </source>
</reference>
<gene>
    <name evidence="2" type="ORF">NA56DRAFT_708266</name>
</gene>
<proteinExistence type="predicted"/>
<evidence type="ECO:0000313" key="3">
    <source>
        <dbReference type="Proteomes" id="UP000235672"/>
    </source>
</evidence>
<organism evidence="2 3">
    <name type="scientific">Hyaloscypha hepaticicola</name>
    <dbReference type="NCBI Taxonomy" id="2082293"/>
    <lineage>
        <taxon>Eukaryota</taxon>
        <taxon>Fungi</taxon>
        <taxon>Dikarya</taxon>
        <taxon>Ascomycota</taxon>
        <taxon>Pezizomycotina</taxon>
        <taxon>Leotiomycetes</taxon>
        <taxon>Helotiales</taxon>
        <taxon>Hyaloscyphaceae</taxon>
        <taxon>Hyaloscypha</taxon>
    </lineage>
</organism>
<feature type="compositionally biased region" description="Basic and acidic residues" evidence="1">
    <location>
        <begin position="76"/>
        <end position="90"/>
    </location>
</feature>
<protein>
    <submittedName>
        <fullName evidence="2">Uncharacterized protein</fullName>
    </submittedName>
</protein>
<accession>A0A2J6PSN8</accession>
<dbReference type="AlphaFoldDB" id="A0A2J6PSN8"/>
<dbReference type="EMBL" id="KZ613502">
    <property type="protein sequence ID" value="PMD17048.1"/>
    <property type="molecule type" value="Genomic_DNA"/>
</dbReference>